<proteinExistence type="predicted"/>
<feature type="compositionally biased region" description="Low complexity" evidence="1">
    <location>
        <begin position="142"/>
        <end position="163"/>
    </location>
</feature>
<feature type="compositionally biased region" description="Basic and acidic residues" evidence="1">
    <location>
        <begin position="164"/>
        <end position="173"/>
    </location>
</feature>
<dbReference type="RefSeq" id="WP_091761223.1">
    <property type="nucleotide sequence ID" value="NZ_FOHB01000007.1"/>
</dbReference>
<evidence type="ECO:0000313" key="2">
    <source>
        <dbReference type="EMBL" id="SES43114.1"/>
    </source>
</evidence>
<dbReference type="AlphaFoldDB" id="A0A1H9XAH7"/>
<feature type="compositionally biased region" description="Basic and acidic residues" evidence="1">
    <location>
        <begin position="84"/>
        <end position="103"/>
    </location>
</feature>
<feature type="region of interest" description="Disordered" evidence="1">
    <location>
        <begin position="83"/>
        <end position="114"/>
    </location>
</feature>
<keyword evidence="3" id="KW-1185">Reference proteome</keyword>
<feature type="region of interest" description="Disordered" evidence="1">
    <location>
        <begin position="10"/>
        <end position="30"/>
    </location>
</feature>
<dbReference type="Gene3D" id="1.20.5.2950">
    <property type="match status" value="1"/>
</dbReference>
<accession>A0A1H9XAH7</accession>
<feature type="compositionally biased region" description="Low complexity" evidence="1">
    <location>
        <begin position="104"/>
        <end position="114"/>
    </location>
</feature>
<feature type="region of interest" description="Disordered" evidence="1">
    <location>
        <begin position="142"/>
        <end position="173"/>
    </location>
</feature>
<dbReference type="EMBL" id="FOHB01000007">
    <property type="protein sequence ID" value="SES43114.1"/>
    <property type="molecule type" value="Genomic_DNA"/>
</dbReference>
<protein>
    <submittedName>
        <fullName evidence="2">Uncharacterized protein</fullName>
    </submittedName>
</protein>
<name>A0A1H9XAH7_9MICO</name>
<reference evidence="3" key="1">
    <citation type="submission" date="2016-10" db="EMBL/GenBank/DDBJ databases">
        <authorList>
            <person name="Varghese N."/>
            <person name="Submissions S."/>
        </authorList>
    </citation>
    <scope>NUCLEOTIDE SEQUENCE [LARGE SCALE GENOMIC DNA]</scope>
    <source>
        <strain evidence="3">CGMCC 1.6963</strain>
    </source>
</reference>
<evidence type="ECO:0000313" key="3">
    <source>
        <dbReference type="Proteomes" id="UP000199019"/>
    </source>
</evidence>
<gene>
    <name evidence="2" type="ORF">SAMN05216199_3571</name>
</gene>
<sequence length="173" mass="18572">MPRVRDLLYRLRPSGAPGAANPPGVPADRAREAADELAPVFLLLEPVETECQGIVAAAQHDAEAQRAHDREVVRDLLASAEARVPAEREAARVRARRSADERAAAAAGRGEASAEQVRRRCEEQLPHHVDLVVARVWELVTEPTTEPATEPAAEPAVESAAEPAQRHDTGVGP</sequence>
<organism evidence="2 3">
    <name type="scientific">Pedococcus cremeus</name>
    <dbReference type="NCBI Taxonomy" id="587636"/>
    <lineage>
        <taxon>Bacteria</taxon>
        <taxon>Bacillati</taxon>
        <taxon>Actinomycetota</taxon>
        <taxon>Actinomycetes</taxon>
        <taxon>Micrococcales</taxon>
        <taxon>Intrasporangiaceae</taxon>
        <taxon>Pedococcus</taxon>
    </lineage>
</organism>
<dbReference type="Proteomes" id="UP000199019">
    <property type="component" value="Unassembled WGS sequence"/>
</dbReference>
<evidence type="ECO:0000256" key="1">
    <source>
        <dbReference type="SAM" id="MobiDB-lite"/>
    </source>
</evidence>
<dbReference type="STRING" id="587636.SAMN05216199_3571"/>